<accession>C3Y7F2</accession>
<gene>
    <name evidence="2" type="ORF">BRAFLDRAFT_82781</name>
</gene>
<keyword evidence="1" id="KW-0472">Membrane</keyword>
<dbReference type="AlphaFoldDB" id="C3Y7F2"/>
<feature type="transmembrane region" description="Helical" evidence="1">
    <location>
        <begin position="121"/>
        <end position="142"/>
    </location>
</feature>
<evidence type="ECO:0000256" key="1">
    <source>
        <dbReference type="SAM" id="Phobius"/>
    </source>
</evidence>
<proteinExistence type="predicted"/>
<dbReference type="PANTHER" id="PTHR47691">
    <property type="entry name" value="REGULATOR-RELATED"/>
    <property type="match status" value="1"/>
</dbReference>
<name>C3Y7F2_BRAFL</name>
<dbReference type="InParanoid" id="C3Y7F2"/>
<dbReference type="SUPFAM" id="SSF52540">
    <property type="entry name" value="P-loop containing nucleoside triphosphate hydrolases"/>
    <property type="match status" value="1"/>
</dbReference>
<organism>
    <name type="scientific">Branchiostoma floridae</name>
    <name type="common">Florida lancelet</name>
    <name type="synonym">Amphioxus</name>
    <dbReference type="NCBI Taxonomy" id="7739"/>
    <lineage>
        <taxon>Eukaryota</taxon>
        <taxon>Metazoa</taxon>
        <taxon>Chordata</taxon>
        <taxon>Cephalochordata</taxon>
        <taxon>Leptocardii</taxon>
        <taxon>Amphioxiformes</taxon>
        <taxon>Branchiostomatidae</taxon>
        <taxon>Branchiostoma</taxon>
    </lineage>
</organism>
<dbReference type="EMBL" id="GG666489">
    <property type="protein sequence ID" value="EEN63780.1"/>
    <property type="molecule type" value="Genomic_DNA"/>
</dbReference>
<dbReference type="Gene3D" id="3.40.50.300">
    <property type="entry name" value="P-loop containing nucleotide triphosphate hydrolases"/>
    <property type="match status" value="1"/>
</dbReference>
<dbReference type="PANTHER" id="PTHR47691:SF3">
    <property type="entry name" value="HTH-TYPE TRANSCRIPTIONAL REGULATOR RV0890C-RELATED"/>
    <property type="match status" value="1"/>
</dbReference>
<keyword evidence="1" id="KW-1133">Transmembrane helix</keyword>
<keyword evidence="1" id="KW-0812">Transmembrane</keyword>
<evidence type="ECO:0000313" key="2">
    <source>
        <dbReference type="EMBL" id="EEN63780.1"/>
    </source>
</evidence>
<dbReference type="Gene3D" id="1.10.533.10">
    <property type="entry name" value="Death Domain, Fas"/>
    <property type="match status" value="1"/>
</dbReference>
<reference evidence="2" key="1">
    <citation type="journal article" date="2008" name="Nature">
        <title>The amphioxus genome and the evolution of the chordate karyotype.</title>
        <authorList>
            <consortium name="US DOE Joint Genome Institute (JGI-PGF)"/>
            <person name="Putnam N.H."/>
            <person name="Butts T."/>
            <person name="Ferrier D.E.K."/>
            <person name="Furlong R.F."/>
            <person name="Hellsten U."/>
            <person name="Kawashima T."/>
            <person name="Robinson-Rechavi M."/>
            <person name="Shoguchi E."/>
            <person name="Terry A."/>
            <person name="Yu J.-K."/>
            <person name="Benito-Gutierrez E.L."/>
            <person name="Dubchak I."/>
            <person name="Garcia-Fernandez J."/>
            <person name="Gibson-Brown J.J."/>
            <person name="Grigoriev I.V."/>
            <person name="Horton A.C."/>
            <person name="de Jong P.J."/>
            <person name="Jurka J."/>
            <person name="Kapitonov V.V."/>
            <person name="Kohara Y."/>
            <person name="Kuroki Y."/>
            <person name="Lindquist E."/>
            <person name="Lucas S."/>
            <person name="Osoegawa K."/>
            <person name="Pennacchio L.A."/>
            <person name="Salamov A.A."/>
            <person name="Satou Y."/>
            <person name="Sauka-Spengler T."/>
            <person name="Schmutz J."/>
            <person name="Shin-I T."/>
            <person name="Toyoda A."/>
            <person name="Bronner-Fraser M."/>
            <person name="Fujiyama A."/>
            <person name="Holland L.Z."/>
            <person name="Holland P.W.H."/>
            <person name="Satoh N."/>
            <person name="Rokhsar D.S."/>
        </authorList>
    </citation>
    <scope>NUCLEOTIDE SEQUENCE [LARGE SCALE GENOMIC DNA]</scope>
    <source>
        <strain evidence="2">S238N-H82</strain>
        <tissue evidence="2">Testes</tissue>
    </source>
</reference>
<protein>
    <submittedName>
        <fullName evidence="2">Uncharacterized protein</fullName>
    </submittedName>
</protein>
<sequence>MDPLHRQAILDCYDDIARDMDPLLALRYSTVYWRDGDPGNIRAKTNSEGPFTGATALLDKLLDLPYDGFDDFVQSLQEVPYDHLVQQLLETRARLQTAVEKGTIDRRGLGRRKQEVKGITINKIFAVGIFLTRLTVCIWLFAVQNGTRIHETPLLTVFPRRLKTFVGREGFFNNFDACLEQNRTCLIKGLGGVGKTSLAVEYGHRRVERYPGGVFWVRLASKGDLCASISQYGMYVSSHEKGSMYCSDDLSCESVKTHFRKHLTNSEHWILVADEAVRETMKDLESLLPHTLTSAMHVLLTSNEYQRLDMERIAVDTFQEATASDATV</sequence>
<dbReference type="InterPro" id="IPR027417">
    <property type="entry name" value="P-loop_NTPase"/>
</dbReference>
<dbReference type="InterPro" id="IPR011029">
    <property type="entry name" value="DEATH-like_dom_sf"/>
</dbReference>